<dbReference type="GO" id="GO:0005576">
    <property type="term" value="C:extracellular region"/>
    <property type="evidence" value="ECO:0007669"/>
    <property type="project" value="UniProtKB-SubCell"/>
</dbReference>
<evidence type="ECO:0000313" key="12">
    <source>
        <dbReference type="Proteomes" id="UP000001072"/>
    </source>
</evidence>
<dbReference type="PANTHER" id="PTHR31683:SF67">
    <property type="entry name" value="PECTIN LYASE F-RELATED"/>
    <property type="match status" value="1"/>
</dbReference>
<accession>F4RTW7</accession>
<dbReference type="KEGG" id="mlr:MELLADRAFT_72436"/>
<dbReference type="InterPro" id="IPR002022">
    <property type="entry name" value="Pec_lyase"/>
</dbReference>
<reference evidence="12" key="1">
    <citation type="journal article" date="2011" name="Proc. Natl. Acad. Sci. U.S.A.">
        <title>Obligate biotrophy features unraveled by the genomic analysis of rust fungi.</title>
        <authorList>
            <person name="Duplessis S."/>
            <person name="Cuomo C.A."/>
            <person name="Lin Y.-C."/>
            <person name="Aerts A."/>
            <person name="Tisserant E."/>
            <person name="Veneault-Fourrey C."/>
            <person name="Joly D.L."/>
            <person name="Hacquard S."/>
            <person name="Amselem J."/>
            <person name="Cantarel B.L."/>
            <person name="Chiu R."/>
            <person name="Coutinho P.M."/>
            <person name="Feau N."/>
            <person name="Field M."/>
            <person name="Frey P."/>
            <person name="Gelhaye E."/>
            <person name="Goldberg J."/>
            <person name="Grabherr M.G."/>
            <person name="Kodira C.D."/>
            <person name="Kohler A."/>
            <person name="Kuees U."/>
            <person name="Lindquist E.A."/>
            <person name="Lucas S.M."/>
            <person name="Mago R."/>
            <person name="Mauceli E."/>
            <person name="Morin E."/>
            <person name="Murat C."/>
            <person name="Pangilinan J.L."/>
            <person name="Park R."/>
            <person name="Pearson M."/>
            <person name="Quesneville H."/>
            <person name="Rouhier N."/>
            <person name="Sakthikumar S."/>
            <person name="Salamov A.A."/>
            <person name="Schmutz J."/>
            <person name="Selles B."/>
            <person name="Shapiro H."/>
            <person name="Tanguay P."/>
            <person name="Tuskan G.A."/>
            <person name="Henrissat B."/>
            <person name="Van de Peer Y."/>
            <person name="Rouze P."/>
            <person name="Ellis J.G."/>
            <person name="Dodds P.N."/>
            <person name="Schein J.E."/>
            <person name="Zhong S."/>
            <person name="Hamelin R.C."/>
            <person name="Grigoriev I.V."/>
            <person name="Szabo L.J."/>
            <person name="Martin F."/>
        </authorList>
    </citation>
    <scope>NUCLEOTIDE SEQUENCE [LARGE SCALE GENOMIC DNA]</scope>
    <source>
        <strain evidence="12">98AG31 / pathotype 3-4-7</strain>
    </source>
</reference>
<evidence type="ECO:0000256" key="9">
    <source>
        <dbReference type="SAM" id="SignalP"/>
    </source>
</evidence>
<dbReference type="Gene3D" id="2.160.20.10">
    <property type="entry name" value="Single-stranded right-handed beta-helix, Pectin lyase-like"/>
    <property type="match status" value="1"/>
</dbReference>
<dbReference type="GO" id="GO:0030570">
    <property type="term" value="F:pectate lyase activity"/>
    <property type="evidence" value="ECO:0007669"/>
    <property type="project" value="InterPro"/>
</dbReference>
<comment type="function">
    <text evidence="6">Pectinolytic enzymes consist of four classes of enzymes: pectin lyase, polygalacturonase, pectin methylesterase and rhamnogalacturonase. Among pectinolytic enzymes, pectin lyase is the most important in depolymerization of pectin, since it cleaves internal glycosidic bonds of highly methylated pectins.</text>
</comment>
<evidence type="ECO:0000256" key="2">
    <source>
        <dbReference type="ARBA" id="ARBA00023157"/>
    </source>
</evidence>
<keyword evidence="2" id="KW-1015">Disulfide bond</keyword>
<dbReference type="InterPro" id="IPR011050">
    <property type="entry name" value="Pectin_lyase_fold/virulence"/>
</dbReference>
<proteinExistence type="inferred from homology"/>
<keyword evidence="8" id="KW-0964">Secreted</keyword>
<protein>
    <recommendedName>
        <fullName evidence="7">pectin lyase</fullName>
        <ecNumber evidence="7">4.2.2.10</ecNumber>
    </recommendedName>
</protein>
<gene>
    <name evidence="11" type="ORF">MELLADRAFT_72436</name>
</gene>
<keyword evidence="8" id="KW-0624">Polysaccharide degradation</keyword>
<organism evidence="12">
    <name type="scientific">Melampsora larici-populina (strain 98AG31 / pathotype 3-4-7)</name>
    <name type="common">Poplar leaf rust fungus</name>
    <dbReference type="NCBI Taxonomy" id="747676"/>
    <lineage>
        <taxon>Eukaryota</taxon>
        <taxon>Fungi</taxon>
        <taxon>Dikarya</taxon>
        <taxon>Basidiomycota</taxon>
        <taxon>Pucciniomycotina</taxon>
        <taxon>Pucciniomycetes</taxon>
        <taxon>Pucciniales</taxon>
        <taxon>Melampsoraceae</taxon>
        <taxon>Melampsora</taxon>
    </lineage>
</organism>
<evidence type="ECO:0000313" key="11">
    <source>
        <dbReference type="EMBL" id="EGG04077.1"/>
    </source>
</evidence>
<feature type="signal peptide" evidence="9">
    <location>
        <begin position="1"/>
        <end position="24"/>
    </location>
</feature>
<sequence>MWSISCTISLVAFLINFVACSGQGQPFGFGAQTTGGGNVTAQTPNSLEQLVSWLADSVPRVILIDRTFDFSDLEGNVTETGCAPWPTCSSGNQVQHARNVVGWCAQHCEAGRSLAVHYRKAATTQISIGSHKTLRGVGNKGIIKGKGFLVFRQNNIIIQNIHITYLNPHLVWAGDALVMNGASNIWVDHCTFSYIGRQMIVADLENNVGITLSNNHFQGKTEWSSNCYAKHYWTVLLSGHGDTITMANNCFDQTSGRSPKLGGTTGPRVDLHYYNNVHFQGRGQSLEIVTGGHMLAEGNLFRDLSIDYPEQAQTEIGGHGYVPFTADEAAKCQAYLGRPCVQNAEDNSKGQPSQVVFGKTLSVLTDFEGVSYIKDVNIRPASELVNGPPGGCGIGI</sequence>
<evidence type="ECO:0000259" key="10">
    <source>
        <dbReference type="SMART" id="SM00656"/>
    </source>
</evidence>
<dbReference type="InParanoid" id="F4RTW7"/>
<keyword evidence="3" id="KW-0325">Glycoprotein</keyword>
<dbReference type="Pfam" id="PF00544">
    <property type="entry name" value="Pectate_lyase_4"/>
    <property type="match status" value="1"/>
</dbReference>
<dbReference type="SMART" id="SM00656">
    <property type="entry name" value="Amb_all"/>
    <property type="match status" value="1"/>
</dbReference>
<dbReference type="InterPro" id="IPR012334">
    <property type="entry name" value="Pectin_lyas_fold"/>
</dbReference>
<dbReference type="GeneID" id="18932103"/>
<keyword evidence="9" id="KW-0732">Signal</keyword>
<evidence type="ECO:0000256" key="6">
    <source>
        <dbReference type="ARBA" id="ARBA00037631"/>
    </source>
</evidence>
<comment type="subcellular location">
    <subcellularLocation>
        <location evidence="8">Secreted</location>
    </subcellularLocation>
</comment>
<dbReference type="EMBL" id="GL883120">
    <property type="protein sequence ID" value="EGG04077.1"/>
    <property type="molecule type" value="Genomic_DNA"/>
</dbReference>
<dbReference type="RefSeq" id="XP_007412538.1">
    <property type="nucleotide sequence ID" value="XM_007412476.1"/>
</dbReference>
<comment type="catalytic activity">
    <reaction evidence="5">
        <text>Eliminative cleavage of (1-&gt;4)-alpha-D-galacturonan methyl ester to give oligosaccharides with 4-deoxy-6-O-methyl-alpha-D-galact-4-enuronosyl groups at their non-reducing ends.</text>
        <dbReference type="EC" id="4.2.2.10"/>
    </reaction>
</comment>
<evidence type="ECO:0000256" key="4">
    <source>
        <dbReference type="ARBA" id="ARBA00023239"/>
    </source>
</evidence>
<keyword evidence="4 8" id="KW-0456">Lyase</keyword>
<comment type="similarity">
    <text evidence="1 8">Belongs to the polysaccharide lyase 1 family.</text>
</comment>
<feature type="chain" id="PRO_5003317961" description="pectin lyase" evidence="9">
    <location>
        <begin position="25"/>
        <end position="396"/>
    </location>
</feature>
<dbReference type="GO" id="GO:0000272">
    <property type="term" value="P:polysaccharide catabolic process"/>
    <property type="evidence" value="ECO:0007669"/>
    <property type="project" value="UniProtKB-KW"/>
</dbReference>
<keyword evidence="8" id="KW-0119">Carbohydrate metabolism</keyword>
<name>F4RTW7_MELLP</name>
<dbReference type="SUPFAM" id="SSF51126">
    <property type="entry name" value="Pectin lyase-like"/>
    <property type="match status" value="1"/>
</dbReference>
<dbReference type="Proteomes" id="UP000001072">
    <property type="component" value="Unassembled WGS sequence"/>
</dbReference>
<evidence type="ECO:0000256" key="5">
    <source>
        <dbReference type="ARBA" id="ARBA00036818"/>
    </source>
</evidence>
<dbReference type="EC" id="4.2.2.10" evidence="7"/>
<evidence type="ECO:0000256" key="3">
    <source>
        <dbReference type="ARBA" id="ARBA00023180"/>
    </source>
</evidence>
<dbReference type="OrthoDB" id="1637350at2759"/>
<dbReference type="InterPro" id="IPR045032">
    <property type="entry name" value="PEL"/>
</dbReference>
<dbReference type="AlphaFoldDB" id="F4RTW7"/>
<evidence type="ECO:0000256" key="7">
    <source>
        <dbReference type="ARBA" id="ARBA00039082"/>
    </source>
</evidence>
<keyword evidence="12" id="KW-1185">Reference proteome</keyword>
<dbReference type="eggNOG" id="ENOG502QXM6">
    <property type="taxonomic scope" value="Eukaryota"/>
</dbReference>
<feature type="domain" description="Pectate lyase" evidence="10">
    <location>
        <begin position="97"/>
        <end position="307"/>
    </location>
</feature>
<evidence type="ECO:0000256" key="8">
    <source>
        <dbReference type="RuleBase" id="RU361173"/>
    </source>
</evidence>
<dbReference type="HOGENOM" id="CLU_021980_0_1_1"/>
<evidence type="ECO:0000256" key="1">
    <source>
        <dbReference type="ARBA" id="ARBA00010980"/>
    </source>
</evidence>
<dbReference type="GO" id="GO:0047490">
    <property type="term" value="F:pectin lyase activity"/>
    <property type="evidence" value="ECO:0007669"/>
    <property type="project" value="UniProtKB-EC"/>
</dbReference>
<dbReference type="VEuPathDB" id="FungiDB:MELLADRAFT_72436"/>
<dbReference type="PANTHER" id="PTHR31683">
    <property type="entry name" value="PECTATE LYASE 18-RELATED"/>
    <property type="match status" value="1"/>
</dbReference>